<dbReference type="EMBL" id="PPPD01000001">
    <property type="protein sequence ID" value="PNY82271.1"/>
    <property type="molecule type" value="Genomic_DNA"/>
</dbReference>
<evidence type="ECO:0000256" key="1">
    <source>
        <dbReference type="SAM" id="SignalP"/>
    </source>
</evidence>
<dbReference type="Pfam" id="PF00801">
    <property type="entry name" value="PKD"/>
    <property type="match status" value="1"/>
</dbReference>
<keyword evidence="1" id="KW-0732">Signal</keyword>
<keyword evidence="4" id="KW-0378">Hydrolase</keyword>
<organism evidence="4 5">
    <name type="scientific">Deinococcus koreensis</name>
    <dbReference type="NCBI Taxonomy" id="2054903"/>
    <lineage>
        <taxon>Bacteria</taxon>
        <taxon>Thermotogati</taxon>
        <taxon>Deinococcota</taxon>
        <taxon>Deinococci</taxon>
        <taxon>Deinococcales</taxon>
        <taxon>Deinococcaceae</taxon>
        <taxon>Deinococcus</taxon>
    </lineage>
</organism>
<dbReference type="SUPFAM" id="SSF56219">
    <property type="entry name" value="DNase I-like"/>
    <property type="match status" value="1"/>
</dbReference>
<dbReference type="PROSITE" id="PS50093">
    <property type="entry name" value="PKD"/>
    <property type="match status" value="1"/>
</dbReference>
<comment type="caution">
    <text evidence="4">The sequence shown here is derived from an EMBL/GenBank/DDBJ whole genome shotgun (WGS) entry which is preliminary data.</text>
</comment>
<dbReference type="Gene3D" id="3.60.10.10">
    <property type="entry name" value="Endonuclease/exonuclease/phosphatase"/>
    <property type="match status" value="1"/>
</dbReference>
<feature type="chain" id="PRO_5014386114" evidence="1">
    <location>
        <begin position="24"/>
        <end position="1056"/>
    </location>
</feature>
<dbReference type="InterPro" id="IPR036691">
    <property type="entry name" value="Endo/exonu/phosph_ase_sf"/>
</dbReference>
<dbReference type="GO" id="GO:0004527">
    <property type="term" value="F:exonuclease activity"/>
    <property type="evidence" value="ECO:0007669"/>
    <property type="project" value="UniProtKB-KW"/>
</dbReference>
<feature type="domain" description="PKD" evidence="2">
    <location>
        <begin position="787"/>
        <end position="868"/>
    </location>
</feature>
<dbReference type="Pfam" id="PF00932">
    <property type="entry name" value="LTD"/>
    <property type="match status" value="1"/>
</dbReference>
<dbReference type="GO" id="GO:0004519">
    <property type="term" value="F:endonuclease activity"/>
    <property type="evidence" value="ECO:0007669"/>
    <property type="project" value="UniProtKB-KW"/>
</dbReference>
<dbReference type="SUPFAM" id="SSF49299">
    <property type="entry name" value="PKD domain"/>
    <property type="match status" value="1"/>
</dbReference>
<dbReference type="InterPro" id="IPR036415">
    <property type="entry name" value="Lamin_tail_dom_sf"/>
</dbReference>
<dbReference type="CDD" id="cd04486">
    <property type="entry name" value="YhcR_OBF_like"/>
    <property type="match status" value="1"/>
</dbReference>
<dbReference type="RefSeq" id="WP_103312705.1">
    <property type="nucleotide sequence ID" value="NZ_PPPD01000001.1"/>
</dbReference>
<dbReference type="CDD" id="cd10283">
    <property type="entry name" value="MnuA_DNase1-like"/>
    <property type="match status" value="1"/>
</dbReference>
<keyword evidence="4" id="KW-0255">Endonuclease</keyword>
<feature type="domain" description="LTD" evidence="3">
    <location>
        <begin position="865"/>
        <end position="1026"/>
    </location>
</feature>
<dbReference type="Proteomes" id="UP000236379">
    <property type="component" value="Unassembled WGS sequence"/>
</dbReference>
<evidence type="ECO:0000259" key="3">
    <source>
        <dbReference type="PROSITE" id="PS51841"/>
    </source>
</evidence>
<dbReference type="OrthoDB" id="9801679at2"/>
<accession>A0A2K3V0G4</accession>
<evidence type="ECO:0000313" key="5">
    <source>
        <dbReference type="Proteomes" id="UP000236379"/>
    </source>
</evidence>
<dbReference type="PANTHER" id="PTHR42834:SF1">
    <property type="entry name" value="ENDONUCLEASE_EXONUCLEASE_PHOSPHATASE FAMILY PROTEIN (AFU_ORTHOLOGUE AFUA_3G09210)"/>
    <property type="match status" value="1"/>
</dbReference>
<keyword evidence="4" id="KW-0540">Nuclease</keyword>
<dbReference type="Gene3D" id="2.60.40.10">
    <property type="entry name" value="Immunoglobulins"/>
    <property type="match status" value="1"/>
</dbReference>
<dbReference type="Pfam" id="PF03372">
    <property type="entry name" value="Exo_endo_phos"/>
    <property type="match status" value="1"/>
</dbReference>
<dbReference type="PROSITE" id="PS51257">
    <property type="entry name" value="PROKAR_LIPOPROTEIN"/>
    <property type="match status" value="1"/>
</dbReference>
<gene>
    <name evidence="4" type="ORF">CVO96_13690</name>
</gene>
<dbReference type="InterPro" id="IPR001322">
    <property type="entry name" value="Lamin_tail_dom"/>
</dbReference>
<protein>
    <submittedName>
        <fullName evidence="4">Endonuclease/exonuclease/phosphatase</fullName>
    </submittedName>
</protein>
<dbReference type="NCBIfam" id="NF033681">
    <property type="entry name" value="ExeM_NucH_DNase"/>
    <property type="match status" value="1"/>
</dbReference>
<keyword evidence="5" id="KW-1185">Reference proteome</keyword>
<dbReference type="InterPro" id="IPR047971">
    <property type="entry name" value="ExeM-like"/>
</dbReference>
<dbReference type="InterPro" id="IPR000601">
    <property type="entry name" value="PKD_dom"/>
</dbReference>
<dbReference type="AlphaFoldDB" id="A0A2K3V0G4"/>
<evidence type="ECO:0000313" key="4">
    <source>
        <dbReference type="EMBL" id="PNY82271.1"/>
    </source>
</evidence>
<keyword evidence="4" id="KW-0269">Exonuclease</keyword>
<dbReference type="CDD" id="cd00146">
    <property type="entry name" value="PKD"/>
    <property type="match status" value="1"/>
</dbReference>
<dbReference type="PROSITE" id="PS51841">
    <property type="entry name" value="LTD"/>
    <property type="match status" value="1"/>
</dbReference>
<evidence type="ECO:0000259" key="2">
    <source>
        <dbReference type="PROSITE" id="PS50093"/>
    </source>
</evidence>
<reference evidence="4 5" key="1">
    <citation type="submission" date="2018-01" db="EMBL/GenBank/DDBJ databases">
        <title>Deinococcus koreensis sp. nov., a radiation-resistant bacterium isolated from river water.</title>
        <authorList>
            <person name="Choi A."/>
        </authorList>
    </citation>
    <scope>NUCLEOTIDE SEQUENCE [LARGE SCALE GENOMIC DNA]</scope>
    <source>
        <strain evidence="4 5">SJW1-2</strain>
    </source>
</reference>
<dbReference type="InterPro" id="IPR013783">
    <property type="entry name" value="Ig-like_fold"/>
</dbReference>
<dbReference type="PANTHER" id="PTHR42834">
    <property type="entry name" value="ENDONUCLEASE/EXONUCLEASE/PHOSPHATASE FAMILY PROTEIN (AFU_ORTHOLOGUE AFUA_3G09210)"/>
    <property type="match status" value="1"/>
</dbReference>
<dbReference type="InterPro" id="IPR005135">
    <property type="entry name" value="Endo/exonuclease/phosphatase"/>
</dbReference>
<dbReference type="InterPro" id="IPR035986">
    <property type="entry name" value="PKD_dom_sf"/>
</dbReference>
<dbReference type="SUPFAM" id="SSF74853">
    <property type="entry name" value="Lamin A/C globular tail domain"/>
    <property type="match status" value="1"/>
</dbReference>
<name>A0A2K3V0G4_9DEIO</name>
<proteinExistence type="predicted"/>
<sequence length="1056" mass="107407">MRPSLALSIACSLLLASCGSTQTALSPSAAILAQTQKVAVLSVPVAAEVKFVELILTDKKGAAQTFSAVPADGSAVFQLGKVGNGDFQAAVRAYDASDKKVVLYKGAAPVNLKAGTAATFPALTRVSASVTVNATPTLDKTATFTAKLGETSLPMTVAGGVASVKFADVPTARSLSVTVQGKASDGQPTQTGSATFTLGDGGATVPVTLSEIASCPVVEGAVTAIPAIQGSGAASPLVGQSVTVRGVVTSDLQSGLGGFYVQDAAGDSDPATSDGVFVFTGLGSAAAPQPVAVGDLVQFTGTVKEFKSPATATESATQLDTVSNFVKCAPGLVVKPVEVKAPFNDLERYEGMLVTFPEKLTVTDNFSYGRFGELGLSAGGRLFNPTNGNVSPAPSAAELAARRIILDDRSSRQNPATVAYLEGGTRRTGDTVTGLTGALHFANNAFKVQPTADPVFVNENPRSATPKAVGGTLTVAGANVLNYFTTFGASTDRGASSAYEFGRQKTKVIAALKGLDADIVTLMEVQNNGDAALNDLVAGLNTAYGAETYKAVQTGVIGTDAIKVAIIYKPARVRPVGSFAIDPNPVYSRPPLAQSFQDLGKGGVLTVVANHFKSKGSCPTSGDVDTGQGCWNQLRVQQSQALLSFAQTLKTRVNDQDVLIMGDLNAYGQEDPINTIVAGGYASLNLRIPEADRYSYQFGGLFGYLDHALATTNLNSQVTGITEWHINADEPVFIDYNVEFKNNPNCVGTNCTSPDLYTPDAFRASDHDPVLVGLNLSADTVTEPVTPLSVSATGPDTVTAGQPYTLSVGAGGTPDSLKVNWGDGSAEETLAAGATSAAHTYASAGPVTITVTATRGAETKTATKSVTVNSAPVTGAGRLVISQVYGGGGNTGAPFTNDFIEIFNAGSGPVNLNGYSVQYASATGTSWAVTPLGTVNLAAGQYYLVQGAAGTTVTNAPLPTPDVIGTTNLSGTNGKVALASSTVALTGINPVGGALVDLVGYGSANGFEGNAAPALSNTTAGLRAGNGCTDTNQNGADFAAGAPTPRTTASPANICP</sequence>
<feature type="signal peptide" evidence="1">
    <location>
        <begin position="1"/>
        <end position="23"/>
    </location>
</feature>